<evidence type="ECO:0000256" key="1">
    <source>
        <dbReference type="SAM" id="MobiDB-lite"/>
    </source>
</evidence>
<accession>A0AAD6WKP9</accession>
<protein>
    <submittedName>
        <fullName evidence="2">Uncharacterized protein</fullName>
    </submittedName>
</protein>
<dbReference type="EMBL" id="JARJCM010000835">
    <property type="protein sequence ID" value="KAJ7015830.1"/>
    <property type="molecule type" value="Genomic_DNA"/>
</dbReference>
<feature type="region of interest" description="Disordered" evidence="1">
    <location>
        <begin position="1"/>
        <end position="20"/>
    </location>
</feature>
<evidence type="ECO:0000313" key="3">
    <source>
        <dbReference type="Proteomes" id="UP001218188"/>
    </source>
</evidence>
<proteinExistence type="predicted"/>
<name>A0AAD6WKP9_9AGAR</name>
<dbReference type="AlphaFoldDB" id="A0AAD6WKP9"/>
<dbReference type="Proteomes" id="UP001218188">
    <property type="component" value="Unassembled WGS sequence"/>
</dbReference>
<comment type="caution">
    <text evidence="2">The sequence shown here is derived from an EMBL/GenBank/DDBJ whole genome shotgun (WGS) entry which is preliminary data.</text>
</comment>
<evidence type="ECO:0000313" key="2">
    <source>
        <dbReference type="EMBL" id="KAJ7015830.1"/>
    </source>
</evidence>
<keyword evidence="3" id="KW-1185">Reference proteome</keyword>
<sequence>MSSSAKSRAESPIDFPTTSNSELTTATTFTEIAHAEKHAQKEAEDDLLLANNYFERIGCHQRIHEYAVLQHLKSPTKNSLRLVVESFDNLYHSEIQVSPPLCTEGHTYDAKGAIARGRALAFSEGTPERDRGAYYTDGEAAERYHSEAVGALAAKTAWADDITNKILLTAEGRRYDVLKDHHPANTTASGLSLEEAKLALEHVKNLAQRLLPRARVPICGDTERD</sequence>
<reference evidence="2" key="1">
    <citation type="submission" date="2023-03" db="EMBL/GenBank/DDBJ databases">
        <title>Massive genome expansion in bonnet fungi (Mycena s.s.) driven by repeated elements and novel gene families across ecological guilds.</title>
        <authorList>
            <consortium name="Lawrence Berkeley National Laboratory"/>
            <person name="Harder C.B."/>
            <person name="Miyauchi S."/>
            <person name="Viragh M."/>
            <person name="Kuo A."/>
            <person name="Thoen E."/>
            <person name="Andreopoulos B."/>
            <person name="Lu D."/>
            <person name="Skrede I."/>
            <person name="Drula E."/>
            <person name="Henrissat B."/>
            <person name="Morin E."/>
            <person name="Kohler A."/>
            <person name="Barry K."/>
            <person name="LaButti K."/>
            <person name="Morin E."/>
            <person name="Salamov A."/>
            <person name="Lipzen A."/>
            <person name="Mereny Z."/>
            <person name="Hegedus B."/>
            <person name="Baldrian P."/>
            <person name="Stursova M."/>
            <person name="Weitz H."/>
            <person name="Taylor A."/>
            <person name="Grigoriev I.V."/>
            <person name="Nagy L.G."/>
            <person name="Martin F."/>
            <person name="Kauserud H."/>
        </authorList>
    </citation>
    <scope>NUCLEOTIDE SEQUENCE</scope>
    <source>
        <strain evidence="2">CBHHK200</strain>
    </source>
</reference>
<gene>
    <name evidence="2" type="ORF">C8F04DRAFT_1284629</name>
</gene>
<organism evidence="2 3">
    <name type="scientific">Mycena alexandri</name>
    <dbReference type="NCBI Taxonomy" id="1745969"/>
    <lineage>
        <taxon>Eukaryota</taxon>
        <taxon>Fungi</taxon>
        <taxon>Dikarya</taxon>
        <taxon>Basidiomycota</taxon>
        <taxon>Agaricomycotina</taxon>
        <taxon>Agaricomycetes</taxon>
        <taxon>Agaricomycetidae</taxon>
        <taxon>Agaricales</taxon>
        <taxon>Marasmiineae</taxon>
        <taxon>Mycenaceae</taxon>
        <taxon>Mycena</taxon>
    </lineage>
</organism>